<dbReference type="SUPFAM" id="SSF50182">
    <property type="entry name" value="Sm-like ribonucleoproteins"/>
    <property type="match status" value="1"/>
</dbReference>
<dbReference type="InterPro" id="IPR053840">
    <property type="entry name" value="Hfq_1"/>
</dbReference>
<accession>A0A2U3JVE7</accession>
<feature type="region of interest" description="Disordered" evidence="1">
    <location>
        <begin position="1"/>
        <end position="81"/>
    </location>
</feature>
<evidence type="ECO:0000313" key="3">
    <source>
        <dbReference type="EMBL" id="SPF31320.1"/>
    </source>
</evidence>
<name>A0A2U3JVE7_9BACT</name>
<evidence type="ECO:0000259" key="2">
    <source>
        <dbReference type="Pfam" id="PF21979"/>
    </source>
</evidence>
<evidence type="ECO:0000313" key="4">
    <source>
        <dbReference type="Proteomes" id="UP000238701"/>
    </source>
</evidence>
<protein>
    <recommendedName>
        <fullName evidence="2">Hfq-related domain-containing protein</fullName>
    </recommendedName>
</protein>
<feature type="compositionally biased region" description="Basic and acidic residues" evidence="1">
    <location>
        <begin position="45"/>
        <end position="62"/>
    </location>
</feature>
<dbReference type="EMBL" id="OMOD01000001">
    <property type="protein sequence ID" value="SPF31320.1"/>
    <property type="molecule type" value="Genomic_DNA"/>
</dbReference>
<dbReference type="AlphaFoldDB" id="A0A2U3JVE7"/>
<dbReference type="Proteomes" id="UP000238701">
    <property type="component" value="Unassembled WGS sequence"/>
</dbReference>
<organism evidence="3 4">
    <name type="scientific">Candidatus Sulfotelmatobacter kueseliae</name>
    <dbReference type="NCBI Taxonomy" id="2042962"/>
    <lineage>
        <taxon>Bacteria</taxon>
        <taxon>Pseudomonadati</taxon>
        <taxon>Acidobacteriota</taxon>
        <taxon>Terriglobia</taxon>
        <taxon>Terriglobales</taxon>
        <taxon>Candidatus Korobacteraceae</taxon>
        <taxon>Candidatus Sulfotelmatobacter</taxon>
    </lineage>
</organism>
<reference evidence="4" key="1">
    <citation type="submission" date="2018-02" db="EMBL/GenBank/DDBJ databases">
        <authorList>
            <person name="Hausmann B."/>
        </authorList>
    </citation>
    <scope>NUCLEOTIDE SEQUENCE [LARGE SCALE GENOMIC DNA]</scope>
    <source>
        <strain evidence="4">Peat soil MAG SbA1</strain>
    </source>
</reference>
<gene>
    <name evidence="3" type="ORF">SBA1_10033</name>
</gene>
<dbReference type="Gene3D" id="2.30.30.100">
    <property type="match status" value="1"/>
</dbReference>
<dbReference type="InterPro" id="IPR010920">
    <property type="entry name" value="LSM_dom_sf"/>
</dbReference>
<proteinExistence type="predicted"/>
<evidence type="ECO:0000256" key="1">
    <source>
        <dbReference type="SAM" id="MobiDB-lite"/>
    </source>
</evidence>
<dbReference type="Pfam" id="PF21979">
    <property type="entry name" value="Hfq_1"/>
    <property type="match status" value="1"/>
</dbReference>
<feature type="domain" description="Hfq-related" evidence="2">
    <location>
        <begin position="86"/>
        <end position="138"/>
    </location>
</feature>
<sequence length="146" mass="16850">MKETIDSVTAGEFTEKENFGNRKLIRPILQRESPGTHNPAPVPTQERRERNDRHDRGDRGDRPMGGGAGKKPAPPEQTNAENFYYQKQMQSRTPMVIVLHDGEEIHGIIEWYDKNCLKVNRDSGEPNLMIYKPAIKYMYKEGENQH</sequence>